<dbReference type="Gene3D" id="1.10.10.60">
    <property type="entry name" value="Homeodomain-like"/>
    <property type="match status" value="1"/>
</dbReference>
<evidence type="ECO:0000256" key="3">
    <source>
        <dbReference type="ARBA" id="ARBA00023163"/>
    </source>
</evidence>
<name>A0A562IWZ6_9ACTN</name>
<protein>
    <submittedName>
        <fullName evidence="6">TetR family transcriptional regulator</fullName>
    </submittedName>
</protein>
<gene>
    <name evidence="6" type="ORF">JD78_04101</name>
</gene>
<evidence type="ECO:0000259" key="5">
    <source>
        <dbReference type="PROSITE" id="PS50977"/>
    </source>
</evidence>
<dbReference type="GO" id="GO:0003677">
    <property type="term" value="F:DNA binding"/>
    <property type="evidence" value="ECO:0007669"/>
    <property type="project" value="UniProtKB-UniRule"/>
</dbReference>
<comment type="caution">
    <text evidence="6">The sequence shown here is derived from an EMBL/GenBank/DDBJ whole genome shotgun (WGS) entry which is preliminary data.</text>
</comment>
<sequence>MPRPRKFEEDDVIELAARAFAAGGYGGTTMEDLSRATGLGKQSIYNTFGGKRELFLRALAASASAHVQRLTEQLAARDASPLELIGAHLDALAVTFSSEGPLDSLFTKATVELADHDPEIAEAALQAYRRLEDEYATCIQQAQASGHVATDLDARALATYYVAVTRGMEVLGSAGVSHDVLQGIGRAAFSLLTSSK</sequence>
<dbReference type="SUPFAM" id="SSF48498">
    <property type="entry name" value="Tetracyclin repressor-like, C-terminal domain"/>
    <property type="match status" value="1"/>
</dbReference>
<dbReference type="AlphaFoldDB" id="A0A562IWZ6"/>
<dbReference type="Proteomes" id="UP000321490">
    <property type="component" value="Unassembled WGS sequence"/>
</dbReference>
<dbReference type="OrthoDB" id="9805134at2"/>
<dbReference type="InterPro" id="IPR011075">
    <property type="entry name" value="TetR_C"/>
</dbReference>
<reference evidence="6 7" key="1">
    <citation type="submission" date="2019-07" db="EMBL/GenBank/DDBJ databases">
        <title>R&amp;d 2014.</title>
        <authorList>
            <person name="Klenk H.-P."/>
        </authorList>
    </citation>
    <scope>NUCLEOTIDE SEQUENCE [LARGE SCALE GENOMIC DNA]</scope>
    <source>
        <strain evidence="6 7">DSM 45764</strain>
    </source>
</reference>
<keyword evidence="7" id="KW-1185">Reference proteome</keyword>
<evidence type="ECO:0000313" key="7">
    <source>
        <dbReference type="Proteomes" id="UP000321490"/>
    </source>
</evidence>
<dbReference type="SUPFAM" id="SSF46689">
    <property type="entry name" value="Homeodomain-like"/>
    <property type="match status" value="1"/>
</dbReference>
<dbReference type="EMBL" id="VLKF01000001">
    <property type="protein sequence ID" value="TWH75539.1"/>
    <property type="molecule type" value="Genomic_DNA"/>
</dbReference>
<evidence type="ECO:0000256" key="4">
    <source>
        <dbReference type="PROSITE-ProRule" id="PRU00335"/>
    </source>
</evidence>
<evidence type="ECO:0000256" key="1">
    <source>
        <dbReference type="ARBA" id="ARBA00023015"/>
    </source>
</evidence>
<dbReference type="InterPro" id="IPR009057">
    <property type="entry name" value="Homeodomain-like_sf"/>
</dbReference>
<feature type="domain" description="HTH tetR-type" evidence="5">
    <location>
        <begin position="6"/>
        <end position="66"/>
    </location>
</feature>
<feature type="DNA-binding region" description="H-T-H motif" evidence="4">
    <location>
        <begin position="29"/>
        <end position="48"/>
    </location>
</feature>
<dbReference type="Pfam" id="PF00440">
    <property type="entry name" value="TetR_N"/>
    <property type="match status" value="1"/>
</dbReference>
<evidence type="ECO:0000313" key="6">
    <source>
        <dbReference type="EMBL" id="TWH75539.1"/>
    </source>
</evidence>
<keyword evidence="2 4" id="KW-0238">DNA-binding</keyword>
<accession>A0A562IWZ6</accession>
<dbReference type="InterPro" id="IPR036271">
    <property type="entry name" value="Tet_transcr_reg_TetR-rel_C_sf"/>
</dbReference>
<dbReference type="PANTHER" id="PTHR47506">
    <property type="entry name" value="TRANSCRIPTIONAL REGULATORY PROTEIN"/>
    <property type="match status" value="1"/>
</dbReference>
<organism evidence="6 7">
    <name type="scientific">Modestobacter roseus</name>
    <dbReference type="NCBI Taxonomy" id="1181884"/>
    <lineage>
        <taxon>Bacteria</taxon>
        <taxon>Bacillati</taxon>
        <taxon>Actinomycetota</taxon>
        <taxon>Actinomycetes</taxon>
        <taxon>Geodermatophilales</taxon>
        <taxon>Geodermatophilaceae</taxon>
        <taxon>Modestobacter</taxon>
    </lineage>
</organism>
<dbReference type="PROSITE" id="PS50977">
    <property type="entry name" value="HTH_TETR_2"/>
    <property type="match status" value="1"/>
</dbReference>
<dbReference type="Pfam" id="PF16925">
    <property type="entry name" value="TetR_C_13"/>
    <property type="match status" value="1"/>
</dbReference>
<dbReference type="PANTHER" id="PTHR47506:SF1">
    <property type="entry name" value="HTH-TYPE TRANSCRIPTIONAL REGULATOR YJDC"/>
    <property type="match status" value="1"/>
</dbReference>
<keyword evidence="3" id="KW-0804">Transcription</keyword>
<dbReference type="InterPro" id="IPR001647">
    <property type="entry name" value="HTH_TetR"/>
</dbReference>
<keyword evidence="1" id="KW-0805">Transcription regulation</keyword>
<dbReference type="Gene3D" id="1.10.357.10">
    <property type="entry name" value="Tetracycline Repressor, domain 2"/>
    <property type="match status" value="1"/>
</dbReference>
<proteinExistence type="predicted"/>
<evidence type="ECO:0000256" key="2">
    <source>
        <dbReference type="ARBA" id="ARBA00023125"/>
    </source>
</evidence>
<dbReference type="RefSeq" id="WP_153360434.1">
    <property type="nucleotide sequence ID" value="NZ_JABGDC010000081.1"/>
</dbReference>